<dbReference type="PANTHER" id="PTHR47723">
    <property type="entry name" value="OS05G0353850 PROTEIN"/>
    <property type="match status" value="1"/>
</dbReference>
<dbReference type="InterPro" id="IPR012337">
    <property type="entry name" value="RNaseH-like_sf"/>
</dbReference>
<feature type="domain" description="Reverse transcriptase zinc-binding" evidence="2">
    <location>
        <begin position="37"/>
        <end position="115"/>
    </location>
</feature>
<dbReference type="SUPFAM" id="SSF53098">
    <property type="entry name" value="Ribonuclease H-like"/>
    <property type="match status" value="1"/>
</dbReference>
<comment type="caution">
    <text evidence="3">The sequence shown here is derived from an EMBL/GenBank/DDBJ whole genome shotgun (WGS) entry which is preliminary data.</text>
</comment>
<dbReference type="InterPro" id="IPR053151">
    <property type="entry name" value="RNase_H-like"/>
</dbReference>
<dbReference type="EMBL" id="JAZDWU010000002">
    <property type="protein sequence ID" value="KAL0011849.1"/>
    <property type="molecule type" value="Genomic_DNA"/>
</dbReference>
<feature type="domain" description="RNase H type-1" evidence="1">
    <location>
        <begin position="172"/>
        <end position="291"/>
    </location>
</feature>
<dbReference type="Pfam" id="PF13966">
    <property type="entry name" value="zf-RVT"/>
    <property type="match status" value="1"/>
</dbReference>
<proteinExistence type="predicted"/>
<reference evidence="3 4" key="1">
    <citation type="submission" date="2024-01" db="EMBL/GenBank/DDBJ databases">
        <title>A telomere-to-telomere, gap-free genome of sweet tea (Lithocarpus litseifolius).</title>
        <authorList>
            <person name="Zhou J."/>
        </authorList>
    </citation>
    <scope>NUCLEOTIDE SEQUENCE [LARGE SCALE GENOMIC DNA]</scope>
    <source>
        <strain evidence="3">Zhou-2022a</strain>
        <tissue evidence="3">Leaf</tissue>
    </source>
</reference>
<dbReference type="PANTHER" id="PTHR47723:SF24">
    <property type="entry name" value="RNASE H TYPE-1 DOMAIN-CONTAINING PROTEIN"/>
    <property type="match status" value="1"/>
</dbReference>
<dbReference type="InterPro" id="IPR002156">
    <property type="entry name" value="RNaseH_domain"/>
</dbReference>
<dbReference type="AlphaFoldDB" id="A0AAW2DP16"/>
<dbReference type="InterPro" id="IPR026960">
    <property type="entry name" value="RVT-Znf"/>
</dbReference>
<dbReference type="GO" id="GO:0003676">
    <property type="term" value="F:nucleic acid binding"/>
    <property type="evidence" value="ECO:0007669"/>
    <property type="project" value="InterPro"/>
</dbReference>
<protein>
    <recommendedName>
        <fullName evidence="5">RNase H type-1 domain-containing protein</fullName>
    </recommendedName>
</protein>
<sequence length="322" mass="36095">MGTSPLNHVVELILSIPIPVFQKEDCWAWTASYSGLFSVKSAYWLSRVESPPSNIDAVKGQIWKTKLHERLKMLLKRVAANLLPSKEIISRFNQSMDLCCPICSSTVETTLHLFMRNRSIFENVDINLEGVAAIIFNLFVEHKSARPPLVRPQVSASALGWSSPPRHGLKINVDAAVGPRFSVIATVTRDWRGKVVFAGSRKVNTTIPLQAEAEAVRWTLSLVLDLMCDVVFVETDSQVVAKLLLNSTVPPPWRIRFLCSDLRSFLSSYSNVDVSWVSRICNETDHRLAKWSLFCNFYGSFDVSFSPNCFSSVVLRESSGLL</sequence>
<evidence type="ECO:0000313" key="4">
    <source>
        <dbReference type="Proteomes" id="UP001459277"/>
    </source>
</evidence>
<dbReference type="GO" id="GO:0004523">
    <property type="term" value="F:RNA-DNA hybrid ribonuclease activity"/>
    <property type="evidence" value="ECO:0007669"/>
    <property type="project" value="InterPro"/>
</dbReference>
<name>A0AAW2DP16_9ROSI</name>
<dbReference type="Proteomes" id="UP001459277">
    <property type="component" value="Unassembled WGS sequence"/>
</dbReference>
<accession>A0AAW2DP16</accession>
<dbReference type="InterPro" id="IPR036397">
    <property type="entry name" value="RNaseH_sf"/>
</dbReference>
<dbReference type="Gene3D" id="3.30.420.10">
    <property type="entry name" value="Ribonuclease H-like superfamily/Ribonuclease H"/>
    <property type="match status" value="1"/>
</dbReference>
<organism evidence="3 4">
    <name type="scientific">Lithocarpus litseifolius</name>
    <dbReference type="NCBI Taxonomy" id="425828"/>
    <lineage>
        <taxon>Eukaryota</taxon>
        <taxon>Viridiplantae</taxon>
        <taxon>Streptophyta</taxon>
        <taxon>Embryophyta</taxon>
        <taxon>Tracheophyta</taxon>
        <taxon>Spermatophyta</taxon>
        <taxon>Magnoliopsida</taxon>
        <taxon>eudicotyledons</taxon>
        <taxon>Gunneridae</taxon>
        <taxon>Pentapetalae</taxon>
        <taxon>rosids</taxon>
        <taxon>fabids</taxon>
        <taxon>Fagales</taxon>
        <taxon>Fagaceae</taxon>
        <taxon>Lithocarpus</taxon>
    </lineage>
</organism>
<evidence type="ECO:0000259" key="1">
    <source>
        <dbReference type="Pfam" id="PF13456"/>
    </source>
</evidence>
<dbReference type="CDD" id="cd06222">
    <property type="entry name" value="RNase_H_like"/>
    <property type="match status" value="1"/>
</dbReference>
<keyword evidence="4" id="KW-1185">Reference proteome</keyword>
<evidence type="ECO:0008006" key="5">
    <source>
        <dbReference type="Google" id="ProtNLM"/>
    </source>
</evidence>
<dbReference type="Pfam" id="PF13456">
    <property type="entry name" value="RVT_3"/>
    <property type="match status" value="1"/>
</dbReference>
<dbReference type="InterPro" id="IPR044730">
    <property type="entry name" value="RNase_H-like_dom_plant"/>
</dbReference>
<evidence type="ECO:0000259" key="2">
    <source>
        <dbReference type="Pfam" id="PF13966"/>
    </source>
</evidence>
<gene>
    <name evidence="3" type="ORF">SO802_006957</name>
</gene>
<evidence type="ECO:0000313" key="3">
    <source>
        <dbReference type="EMBL" id="KAL0011849.1"/>
    </source>
</evidence>